<comment type="caution">
    <text evidence="1">The sequence shown here is derived from an EMBL/GenBank/DDBJ whole genome shotgun (WGS) entry which is preliminary data.</text>
</comment>
<evidence type="ECO:0000313" key="1">
    <source>
        <dbReference type="EMBL" id="KYO34049.1"/>
    </source>
</evidence>
<reference evidence="1 2" key="1">
    <citation type="journal article" date="2012" name="Genome Biol.">
        <title>Sequencing three crocodilian genomes to illuminate the evolution of archosaurs and amniotes.</title>
        <authorList>
            <person name="St John J.A."/>
            <person name="Braun E.L."/>
            <person name="Isberg S.R."/>
            <person name="Miles L.G."/>
            <person name="Chong A.Y."/>
            <person name="Gongora J."/>
            <person name="Dalzell P."/>
            <person name="Moran C."/>
            <person name="Bed'hom B."/>
            <person name="Abzhanov A."/>
            <person name="Burgess S.C."/>
            <person name="Cooksey A.M."/>
            <person name="Castoe T.A."/>
            <person name="Crawford N.G."/>
            <person name="Densmore L.D."/>
            <person name="Drew J.C."/>
            <person name="Edwards S.V."/>
            <person name="Faircloth B.C."/>
            <person name="Fujita M.K."/>
            <person name="Greenwold M.J."/>
            <person name="Hoffmann F.G."/>
            <person name="Howard J.M."/>
            <person name="Iguchi T."/>
            <person name="Janes D.E."/>
            <person name="Khan S.Y."/>
            <person name="Kohno S."/>
            <person name="de Koning A.J."/>
            <person name="Lance S.L."/>
            <person name="McCarthy F.M."/>
            <person name="McCormack J.E."/>
            <person name="Merchant M.E."/>
            <person name="Peterson D.G."/>
            <person name="Pollock D.D."/>
            <person name="Pourmand N."/>
            <person name="Raney B.J."/>
            <person name="Roessler K.A."/>
            <person name="Sanford J.R."/>
            <person name="Sawyer R.H."/>
            <person name="Schmidt C.J."/>
            <person name="Triplett E.W."/>
            <person name="Tuberville T.D."/>
            <person name="Venegas-Anaya M."/>
            <person name="Howard J.T."/>
            <person name="Jarvis E.D."/>
            <person name="Guillette L.J.Jr."/>
            <person name="Glenn T.C."/>
            <person name="Green R.E."/>
            <person name="Ray D.A."/>
        </authorList>
    </citation>
    <scope>NUCLEOTIDE SEQUENCE [LARGE SCALE GENOMIC DNA]</scope>
    <source>
        <strain evidence="1">KSC_2009_1</strain>
    </source>
</reference>
<keyword evidence="2" id="KW-1185">Reference proteome</keyword>
<gene>
    <name evidence="1" type="ORF">Y1Q_0024635</name>
</gene>
<sequence length="69" mass="7665">MVLLQPEEKKTVPGVITFTPWDWSHRLHSFLHSGAGSPCLGKFLAGSPQVWMPSLEEIDTCKEARPCAD</sequence>
<name>A0A151NBQ0_ALLMI</name>
<dbReference type="AlphaFoldDB" id="A0A151NBQ0"/>
<proteinExistence type="predicted"/>
<dbReference type="Proteomes" id="UP000050525">
    <property type="component" value="Unassembled WGS sequence"/>
</dbReference>
<accession>A0A151NBQ0</accession>
<organism evidence="1 2">
    <name type="scientific">Alligator mississippiensis</name>
    <name type="common">American alligator</name>
    <dbReference type="NCBI Taxonomy" id="8496"/>
    <lineage>
        <taxon>Eukaryota</taxon>
        <taxon>Metazoa</taxon>
        <taxon>Chordata</taxon>
        <taxon>Craniata</taxon>
        <taxon>Vertebrata</taxon>
        <taxon>Euteleostomi</taxon>
        <taxon>Archelosauria</taxon>
        <taxon>Archosauria</taxon>
        <taxon>Crocodylia</taxon>
        <taxon>Alligatoridae</taxon>
        <taxon>Alligatorinae</taxon>
        <taxon>Alligator</taxon>
    </lineage>
</organism>
<evidence type="ECO:0000313" key="2">
    <source>
        <dbReference type="Proteomes" id="UP000050525"/>
    </source>
</evidence>
<dbReference type="EMBL" id="AKHW03003627">
    <property type="protein sequence ID" value="KYO34049.1"/>
    <property type="molecule type" value="Genomic_DNA"/>
</dbReference>
<protein>
    <submittedName>
        <fullName evidence="1">Uncharacterized protein</fullName>
    </submittedName>
</protein>